<name>A0A0E9R1Y2_ANGAN</name>
<dbReference type="EMBL" id="GBXM01085840">
    <property type="protein sequence ID" value="JAH22737.1"/>
    <property type="molecule type" value="Transcribed_RNA"/>
</dbReference>
<accession>A0A0E9R1Y2</accession>
<reference evidence="1" key="1">
    <citation type="submission" date="2014-11" db="EMBL/GenBank/DDBJ databases">
        <authorList>
            <person name="Amaro Gonzalez C."/>
        </authorList>
    </citation>
    <scope>NUCLEOTIDE SEQUENCE</scope>
</reference>
<reference evidence="1" key="2">
    <citation type="journal article" date="2015" name="Fish Shellfish Immunol.">
        <title>Early steps in the European eel (Anguilla anguilla)-Vibrio vulnificus interaction in the gills: Role of the RtxA13 toxin.</title>
        <authorList>
            <person name="Callol A."/>
            <person name="Pajuelo D."/>
            <person name="Ebbesson L."/>
            <person name="Teles M."/>
            <person name="MacKenzie S."/>
            <person name="Amaro C."/>
        </authorList>
    </citation>
    <scope>NUCLEOTIDE SEQUENCE</scope>
</reference>
<organism evidence="1">
    <name type="scientific">Anguilla anguilla</name>
    <name type="common">European freshwater eel</name>
    <name type="synonym">Muraena anguilla</name>
    <dbReference type="NCBI Taxonomy" id="7936"/>
    <lineage>
        <taxon>Eukaryota</taxon>
        <taxon>Metazoa</taxon>
        <taxon>Chordata</taxon>
        <taxon>Craniata</taxon>
        <taxon>Vertebrata</taxon>
        <taxon>Euteleostomi</taxon>
        <taxon>Actinopterygii</taxon>
        <taxon>Neopterygii</taxon>
        <taxon>Teleostei</taxon>
        <taxon>Anguilliformes</taxon>
        <taxon>Anguillidae</taxon>
        <taxon>Anguilla</taxon>
    </lineage>
</organism>
<sequence length="20" mass="2316">MLSSSRIFMHVYKVLTTNST</sequence>
<evidence type="ECO:0000313" key="1">
    <source>
        <dbReference type="EMBL" id="JAH22737.1"/>
    </source>
</evidence>
<proteinExistence type="predicted"/>
<protein>
    <submittedName>
        <fullName evidence="1">Uncharacterized protein</fullName>
    </submittedName>
</protein>
<dbReference type="AlphaFoldDB" id="A0A0E9R1Y2"/>